<keyword evidence="2" id="KW-1185">Reference proteome</keyword>
<organism evidence="1 2">
    <name type="scientific">Dermacentor silvarum</name>
    <name type="common">Tick</name>
    <dbReference type="NCBI Taxonomy" id="543639"/>
    <lineage>
        <taxon>Eukaryota</taxon>
        <taxon>Metazoa</taxon>
        <taxon>Ecdysozoa</taxon>
        <taxon>Arthropoda</taxon>
        <taxon>Chelicerata</taxon>
        <taxon>Arachnida</taxon>
        <taxon>Acari</taxon>
        <taxon>Parasitiformes</taxon>
        <taxon>Ixodida</taxon>
        <taxon>Ixodoidea</taxon>
        <taxon>Ixodidae</taxon>
        <taxon>Rhipicephalinae</taxon>
        <taxon>Dermacentor</taxon>
    </lineage>
</organism>
<accession>A0ACB8CG15</accession>
<evidence type="ECO:0000313" key="2">
    <source>
        <dbReference type="Proteomes" id="UP000821865"/>
    </source>
</evidence>
<protein>
    <submittedName>
        <fullName evidence="1">Uncharacterized protein</fullName>
    </submittedName>
</protein>
<reference evidence="1" key="1">
    <citation type="submission" date="2020-05" db="EMBL/GenBank/DDBJ databases">
        <title>Large-scale comparative analyses of tick genomes elucidate their genetic diversity and vector capacities.</title>
        <authorList>
            <person name="Jia N."/>
            <person name="Wang J."/>
            <person name="Shi W."/>
            <person name="Du L."/>
            <person name="Sun Y."/>
            <person name="Zhan W."/>
            <person name="Jiang J."/>
            <person name="Wang Q."/>
            <person name="Zhang B."/>
            <person name="Ji P."/>
            <person name="Sakyi L.B."/>
            <person name="Cui X."/>
            <person name="Yuan T."/>
            <person name="Jiang B."/>
            <person name="Yang W."/>
            <person name="Lam T.T.-Y."/>
            <person name="Chang Q."/>
            <person name="Ding S."/>
            <person name="Wang X."/>
            <person name="Zhu J."/>
            <person name="Ruan X."/>
            <person name="Zhao L."/>
            <person name="Wei J."/>
            <person name="Que T."/>
            <person name="Du C."/>
            <person name="Cheng J."/>
            <person name="Dai P."/>
            <person name="Han X."/>
            <person name="Huang E."/>
            <person name="Gao Y."/>
            <person name="Liu J."/>
            <person name="Shao H."/>
            <person name="Ye R."/>
            <person name="Li L."/>
            <person name="Wei W."/>
            <person name="Wang X."/>
            <person name="Wang C."/>
            <person name="Yang T."/>
            <person name="Huo Q."/>
            <person name="Li W."/>
            <person name="Guo W."/>
            <person name="Chen H."/>
            <person name="Zhou L."/>
            <person name="Ni X."/>
            <person name="Tian J."/>
            <person name="Zhou Y."/>
            <person name="Sheng Y."/>
            <person name="Liu T."/>
            <person name="Pan Y."/>
            <person name="Xia L."/>
            <person name="Li J."/>
            <person name="Zhao F."/>
            <person name="Cao W."/>
        </authorList>
    </citation>
    <scope>NUCLEOTIDE SEQUENCE</scope>
    <source>
        <strain evidence="1">Dsil-2018</strain>
    </source>
</reference>
<comment type="caution">
    <text evidence="1">The sequence shown here is derived from an EMBL/GenBank/DDBJ whole genome shotgun (WGS) entry which is preliminary data.</text>
</comment>
<evidence type="ECO:0000313" key="1">
    <source>
        <dbReference type="EMBL" id="KAH7941607.1"/>
    </source>
</evidence>
<dbReference type="Proteomes" id="UP000821865">
    <property type="component" value="Chromosome 7"/>
</dbReference>
<proteinExistence type="predicted"/>
<sequence length="423" mass="42610">MKIIPTPDPGPMSALGPPPAPSAPSRPPGPMSTAAAKAAAPVAARAPNEPPVSLATAGPVVAPYPAYPQGANVASGPNAGIAHPNAGLYFPPHFCFLPPGNTAVAEGIRHAPHATAAVPTFAAAGPSAPAAAAHGNNQHPTAVQAPSALVAAAAAALSGVPENPPASFGTAAPVAAPCPVQPQGVNVAPGANLGTAYPPRFNFAPPYQAPVGTGNAHRPVAQAPPVVAAGTSSPGASCGTRRSFYAQACRATAKKPAAVSSRRKASQKRETDSGDTTTSGGSSTASSSVTTSLSQEVTAGSSCDDEDGEWAGKKDLLKMMRTCNLPQPPPECGDRRRRLVTTLMGVAVLVAALAVTACLLAVLKDSWKQAVTDGETNANSTNQEPQSRFGLLEGVAENSIEEYDLMPNEYGPLQRSQTGPDDF</sequence>
<gene>
    <name evidence="1" type="ORF">HPB49_015346</name>
</gene>
<name>A0ACB8CG15_DERSI</name>
<dbReference type="EMBL" id="CM023476">
    <property type="protein sequence ID" value="KAH7941607.1"/>
    <property type="molecule type" value="Genomic_DNA"/>
</dbReference>